<name>A0A0B3YHN3_9ALTE</name>
<reference evidence="2 3" key="1">
    <citation type="submission" date="2014-12" db="EMBL/GenBank/DDBJ databases">
        <title>Genome sequencing of Alteromonas marina AD001.</title>
        <authorList>
            <person name="Adrian T.G.S."/>
            <person name="Chan K.G."/>
        </authorList>
    </citation>
    <scope>NUCLEOTIDE SEQUENCE [LARGE SCALE GENOMIC DNA]</scope>
    <source>
        <strain evidence="2 3">AD001</strain>
    </source>
</reference>
<keyword evidence="1" id="KW-0732">Signal</keyword>
<evidence type="ECO:0000313" key="2">
    <source>
        <dbReference type="EMBL" id="KHT54092.1"/>
    </source>
</evidence>
<comment type="caution">
    <text evidence="2">The sequence shown here is derived from an EMBL/GenBank/DDBJ whole genome shotgun (WGS) entry which is preliminary data.</text>
</comment>
<dbReference type="AlphaFoldDB" id="A0A0B3YHN3"/>
<dbReference type="Proteomes" id="UP000031197">
    <property type="component" value="Unassembled WGS sequence"/>
</dbReference>
<proteinExistence type="predicted"/>
<evidence type="ECO:0000256" key="1">
    <source>
        <dbReference type="ARBA" id="ARBA00022729"/>
    </source>
</evidence>
<dbReference type="NCBIfam" id="TIGR01409">
    <property type="entry name" value="TAT_signal_seq"/>
    <property type="match status" value="1"/>
</dbReference>
<protein>
    <submittedName>
        <fullName evidence="2">Uncharacterized protein</fullName>
    </submittedName>
</protein>
<dbReference type="PROSITE" id="PS51318">
    <property type="entry name" value="TAT"/>
    <property type="match status" value="1"/>
</dbReference>
<dbReference type="InterPro" id="IPR006311">
    <property type="entry name" value="TAT_signal"/>
</dbReference>
<keyword evidence="3" id="KW-1185">Reference proteome</keyword>
<dbReference type="InterPro" id="IPR019546">
    <property type="entry name" value="TAT_signal_bac_arc"/>
</dbReference>
<organism evidence="2 3">
    <name type="scientific">Alteromonas marina</name>
    <dbReference type="NCBI Taxonomy" id="203795"/>
    <lineage>
        <taxon>Bacteria</taxon>
        <taxon>Pseudomonadati</taxon>
        <taxon>Pseudomonadota</taxon>
        <taxon>Gammaproteobacteria</taxon>
        <taxon>Alteromonadales</taxon>
        <taxon>Alteromonadaceae</taxon>
        <taxon>Alteromonas/Salinimonas group</taxon>
        <taxon>Alteromonas</taxon>
    </lineage>
</organism>
<dbReference type="EMBL" id="JWLW01000012">
    <property type="protein sequence ID" value="KHT54092.1"/>
    <property type="molecule type" value="Genomic_DNA"/>
</dbReference>
<sequence>MESMDNNEKTRISSRRKFLKRTTAGAILASLPAASVWGQDSLIAGSIVASGTGSDFAGGSSIALLSPGYWKNHTQEWGIVPTTASYYSYTNKKPFGYGTWGTLMKDSNGDVLSDTDMQNLTLLKILQNPGGGNGEGNIKGKFAGPGNINCYIAEMILNAANHGRTVSGQLINFPVLFDSANVGFGSSNGTSHRGLFPSLNAFANYLHTSAIGKETAMAQELEALLNGNHA</sequence>
<evidence type="ECO:0000313" key="3">
    <source>
        <dbReference type="Proteomes" id="UP000031197"/>
    </source>
</evidence>
<gene>
    <name evidence="2" type="ORF">RJ41_05965</name>
</gene>
<dbReference type="OrthoDB" id="6388937at2"/>
<accession>A0A0B3YHN3</accession>